<sequence>MSSTHWRTVSAWSKAGIGTSIVLELKSPSSSSSSSSSSSLSFSSSSGGNATTIPSTTQSSGGGQRVVFDIGATPCIDDAIPARYVFLSHGHIDHVGALFGHARAHAVAYAGAAATYFVPAPLMPQIERCRDAMSALDASTLDIPPDTDGEACGGSSRARKSLIRMKLVPVSAGDEIQLKGVKYGSKTSFFVRAFDVDHACHPALGYVIGSRTTVLREEYRNLDSLQIRDLVRSGTSVMGDPIERIEVGYTGDTCARGLTKQRRDNLDDDDAAVVAKTGGGGPGPTPFDIGQLFRAELLFCELTYLDSADDELARIKANERGHMHINDLEGIFASHDEHRNEGDGNDDGKYPTTIVFYHLSSKYRPARRALDLISEGLPRRLSRDRCLVAITSRDDSIAKLIRPCGCISLAEYLLWRDALHPNESNHCAT</sequence>
<feature type="domain" description="Metallo-beta-lactamase" evidence="2">
    <location>
        <begin position="83"/>
        <end position="125"/>
    </location>
</feature>
<keyword evidence="4" id="KW-1185">Reference proteome</keyword>
<evidence type="ECO:0000256" key="1">
    <source>
        <dbReference type="SAM" id="MobiDB-lite"/>
    </source>
</evidence>
<gene>
    <name evidence="3" type="ORF">ACHAXA_008203</name>
</gene>
<dbReference type="InterPro" id="IPR001279">
    <property type="entry name" value="Metallo-B-lactamas"/>
</dbReference>
<dbReference type="AlphaFoldDB" id="A0ABD3SCY2"/>
<dbReference type="Proteomes" id="UP001530377">
    <property type="component" value="Unassembled WGS sequence"/>
</dbReference>
<comment type="caution">
    <text evidence="3">The sequence shown here is derived from an EMBL/GenBank/DDBJ whole genome shotgun (WGS) entry which is preliminary data.</text>
</comment>
<feature type="compositionally biased region" description="Polar residues" evidence="1">
    <location>
        <begin position="47"/>
        <end position="59"/>
    </location>
</feature>
<evidence type="ECO:0000259" key="2">
    <source>
        <dbReference type="Pfam" id="PF00753"/>
    </source>
</evidence>
<name>A0ABD3SCY2_9STRA</name>
<dbReference type="InterPro" id="IPR036866">
    <property type="entry name" value="RibonucZ/Hydroxyglut_hydro"/>
</dbReference>
<evidence type="ECO:0000313" key="4">
    <source>
        <dbReference type="Proteomes" id="UP001530377"/>
    </source>
</evidence>
<organism evidence="3 4">
    <name type="scientific">Cyclostephanos tholiformis</name>
    <dbReference type="NCBI Taxonomy" id="382380"/>
    <lineage>
        <taxon>Eukaryota</taxon>
        <taxon>Sar</taxon>
        <taxon>Stramenopiles</taxon>
        <taxon>Ochrophyta</taxon>
        <taxon>Bacillariophyta</taxon>
        <taxon>Coscinodiscophyceae</taxon>
        <taxon>Thalassiosirophycidae</taxon>
        <taxon>Stephanodiscales</taxon>
        <taxon>Stephanodiscaceae</taxon>
        <taxon>Cyclostephanos</taxon>
    </lineage>
</organism>
<evidence type="ECO:0000313" key="3">
    <source>
        <dbReference type="EMBL" id="KAL3822187.1"/>
    </source>
</evidence>
<dbReference type="Pfam" id="PF00753">
    <property type="entry name" value="Lactamase_B"/>
    <property type="match status" value="1"/>
</dbReference>
<proteinExistence type="predicted"/>
<dbReference type="PANTHER" id="PTHR46504">
    <property type="entry name" value="TRNASE Z TRZ1"/>
    <property type="match status" value="1"/>
</dbReference>
<dbReference type="Gene3D" id="3.60.15.10">
    <property type="entry name" value="Ribonuclease Z/Hydroxyacylglutathione hydrolase-like"/>
    <property type="match status" value="1"/>
</dbReference>
<feature type="region of interest" description="Disordered" evidence="1">
    <location>
        <begin position="28"/>
        <end position="64"/>
    </location>
</feature>
<dbReference type="PANTHER" id="PTHR46504:SF2">
    <property type="entry name" value="TRNASE Z TRZ1"/>
    <property type="match status" value="1"/>
</dbReference>
<reference evidence="3 4" key="1">
    <citation type="submission" date="2024-10" db="EMBL/GenBank/DDBJ databases">
        <title>Updated reference genomes for cyclostephanoid diatoms.</title>
        <authorList>
            <person name="Roberts W.R."/>
            <person name="Alverson A.J."/>
        </authorList>
    </citation>
    <scope>NUCLEOTIDE SEQUENCE [LARGE SCALE GENOMIC DNA]</scope>
    <source>
        <strain evidence="3 4">AJA228-03</strain>
    </source>
</reference>
<accession>A0ABD3SCY2</accession>
<dbReference type="SUPFAM" id="SSF56281">
    <property type="entry name" value="Metallo-hydrolase/oxidoreductase"/>
    <property type="match status" value="1"/>
</dbReference>
<protein>
    <recommendedName>
        <fullName evidence="2">Metallo-beta-lactamase domain-containing protein</fullName>
    </recommendedName>
</protein>
<feature type="compositionally biased region" description="Low complexity" evidence="1">
    <location>
        <begin position="28"/>
        <end position="46"/>
    </location>
</feature>
<dbReference type="EMBL" id="JALLPB020000072">
    <property type="protein sequence ID" value="KAL3822187.1"/>
    <property type="molecule type" value="Genomic_DNA"/>
</dbReference>